<gene>
    <name evidence="1" type="ORF">IDH45_20830</name>
</gene>
<name>A0A927H0T5_9BACL</name>
<evidence type="ECO:0000313" key="2">
    <source>
        <dbReference type="Proteomes" id="UP000639396"/>
    </source>
</evidence>
<organism evidence="1 2">
    <name type="scientific">Paenibacillus oceani</name>
    <dbReference type="NCBI Taxonomy" id="2772510"/>
    <lineage>
        <taxon>Bacteria</taxon>
        <taxon>Bacillati</taxon>
        <taxon>Bacillota</taxon>
        <taxon>Bacilli</taxon>
        <taxon>Bacillales</taxon>
        <taxon>Paenibacillaceae</taxon>
        <taxon>Paenibacillus</taxon>
    </lineage>
</organism>
<dbReference type="RefSeq" id="WP_190930062.1">
    <property type="nucleotide sequence ID" value="NZ_JACXJA010000029.1"/>
</dbReference>
<proteinExistence type="predicted"/>
<keyword evidence="2" id="KW-1185">Reference proteome</keyword>
<dbReference type="Proteomes" id="UP000639396">
    <property type="component" value="Unassembled WGS sequence"/>
</dbReference>
<protein>
    <submittedName>
        <fullName evidence="1">Uncharacterized protein</fullName>
    </submittedName>
</protein>
<reference evidence="1" key="1">
    <citation type="submission" date="2020-09" db="EMBL/GenBank/DDBJ databases">
        <title>A novel bacterium of genus Paenibacillus, isolated from South China Sea.</title>
        <authorList>
            <person name="Huang H."/>
            <person name="Mo K."/>
            <person name="Hu Y."/>
        </authorList>
    </citation>
    <scope>NUCLEOTIDE SEQUENCE</scope>
    <source>
        <strain evidence="1">IB182363</strain>
    </source>
</reference>
<comment type="caution">
    <text evidence="1">The sequence shown here is derived from an EMBL/GenBank/DDBJ whole genome shotgun (WGS) entry which is preliminary data.</text>
</comment>
<dbReference type="EMBL" id="JACXJA010000029">
    <property type="protein sequence ID" value="MBD2864436.1"/>
    <property type="molecule type" value="Genomic_DNA"/>
</dbReference>
<sequence length="82" mass="9194">MRLGYEKSRPPGTTKEAYIRLHEQLDAFRKELSARHVIWIGTLNEMEELRGIPTHEGRTTGWEAGGVKGLGGKAMDEQVLGM</sequence>
<accession>A0A927H0T5</accession>
<dbReference type="AlphaFoldDB" id="A0A927H0T5"/>
<evidence type="ECO:0000313" key="1">
    <source>
        <dbReference type="EMBL" id="MBD2864436.1"/>
    </source>
</evidence>